<organism evidence="2 3">
    <name type="scientific">Vitis vinifera</name>
    <name type="common">Grape</name>
    <dbReference type="NCBI Taxonomy" id="29760"/>
    <lineage>
        <taxon>Eukaryota</taxon>
        <taxon>Viridiplantae</taxon>
        <taxon>Streptophyta</taxon>
        <taxon>Embryophyta</taxon>
        <taxon>Tracheophyta</taxon>
        <taxon>Spermatophyta</taxon>
        <taxon>Magnoliopsida</taxon>
        <taxon>eudicotyledons</taxon>
        <taxon>Gunneridae</taxon>
        <taxon>Pentapetalae</taxon>
        <taxon>rosids</taxon>
        <taxon>Vitales</taxon>
        <taxon>Vitaceae</taxon>
        <taxon>Viteae</taxon>
        <taxon>Vitis</taxon>
    </lineage>
</organism>
<comment type="caution">
    <text evidence="2">The sequence shown here is derived from an EMBL/GenBank/DDBJ whole genome shotgun (WGS) entry which is preliminary data.</text>
</comment>
<accession>A0A438H3L7</accession>
<dbReference type="InterPro" id="IPR036397">
    <property type="entry name" value="RNaseH_sf"/>
</dbReference>
<dbReference type="PANTHER" id="PTHR42648">
    <property type="entry name" value="TRANSPOSASE, PUTATIVE-RELATED"/>
    <property type="match status" value="1"/>
</dbReference>
<evidence type="ECO:0000259" key="1">
    <source>
        <dbReference type="PROSITE" id="PS50994"/>
    </source>
</evidence>
<sequence length="228" mass="25006">MSCPYTPSQNGRVERKHHHVTETGLALLFHSHVPPRHWVNAFNTATYIINRLPMPVLGGLSPFEVLSGKPPNYVNFYPFGCRVYPCLRDYAPHKFSPRSLPCIFLGYSSSPKGFCCFNTTTSRTYITRHGRFDENFFPFSNTSSPASISAIGFSNFYEPYSLEPPSSTSSPTTTQVSTTPSCHFCVDDSAVELIQVSSSATESTSPSIAVSPTPVSATDLALSTVPMD</sequence>
<dbReference type="InterPro" id="IPR057670">
    <property type="entry name" value="SH3_retrovirus"/>
</dbReference>
<proteinExistence type="predicted"/>
<evidence type="ECO:0000313" key="3">
    <source>
        <dbReference type="Proteomes" id="UP000288805"/>
    </source>
</evidence>
<dbReference type="PROSITE" id="PS50994">
    <property type="entry name" value="INTEGRASE"/>
    <property type="match status" value="1"/>
</dbReference>
<dbReference type="SUPFAM" id="SSF53098">
    <property type="entry name" value="Ribonuclease H-like"/>
    <property type="match status" value="1"/>
</dbReference>
<dbReference type="AlphaFoldDB" id="A0A438H3L7"/>
<dbReference type="GO" id="GO:0015074">
    <property type="term" value="P:DNA integration"/>
    <property type="evidence" value="ECO:0007669"/>
    <property type="project" value="InterPro"/>
</dbReference>
<dbReference type="InterPro" id="IPR039537">
    <property type="entry name" value="Retrotran_Ty1/copia-like"/>
</dbReference>
<dbReference type="PANTHER" id="PTHR42648:SF26">
    <property type="entry name" value="INTEGRASE CATALYTIC DOMAIN-CONTAINING PROTEIN"/>
    <property type="match status" value="1"/>
</dbReference>
<evidence type="ECO:0000313" key="2">
    <source>
        <dbReference type="EMBL" id="RVW79180.1"/>
    </source>
</evidence>
<protein>
    <submittedName>
        <fullName evidence="2">Retrovirus-related Pol polyprotein from transposon RE1</fullName>
    </submittedName>
</protein>
<reference evidence="2 3" key="1">
    <citation type="journal article" date="2018" name="PLoS Genet.">
        <title>Population sequencing reveals clonal diversity and ancestral inbreeding in the grapevine cultivar Chardonnay.</title>
        <authorList>
            <person name="Roach M.J."/>
            <person name="Johnson D.L."/>
            <person name="Bohlmann J."/>
            <person name="van Vuuren H.J."/>
            <person name="Jones S.J."/>
            <person name="Pretorius I.S."/>
            <person name="Schmidt S.A."/>
            <person name="Borneman A.R."/>
        </authorList>
    </citation>
    <scope>NUCLEOTIDE SEQUENCE [LARGE SCALE GENOMIC DNA]</scope>
    <source>
        <strain evidence="3">cv. Chardonnay</strain>
        <tissue evidence="2">Leaf</tissue>
    </source>
</reference>
<dbReference type="EMBL" id="QGNW01000284">
    <property type="protein sequence ID" value="RVW79180.1"/>
    <property type="molecule type" value="Genomic_DNA"/>
</dbReference>
<name>A0A438H3L7_VITVI</name>
<dbReference type="GO" id="GO:0003676">
    <property type="term" value="F:nucleic acid binding"/>
    <property type="evidence" value="ECO:0007669"/>
    <property type="project" value="InterPro"/>
</dbReference>
<dbReference type="Proteomes" id="UP000288805">
    <property type="component" value="Unassembled WGS sequence"/>
</dbReference>
<dbReference type="InterPro" id="IPR001584">
    <property type="entry name" value="Integrase_cat-core"/>
</dbReference>
<gene>
    <name evidence="2" type="primary">RE1_2846</name>
    <name evidence="2" type="ORF">CK203_045209</name>
</gene>
<dbReference type="Gene3D" id="3.30.420.10">
    <property type="entry name" value="Ribonuclease H-like superfamily/Ribonuclease H"/>
    <property type="match status" value="1"/>
</dbReference>
<feature type="domain" description="Integrase catalytic" evidence="1">
    <location>
        <begin position="1"/>
        <end position="70"/>
    </location>
</feature>
<dbReference type="Pfam" id="PF25597">
    <property type="entry name" value="SH3_retrovirus"/>
    <property type="match status" value="1"/>
</dbReference>
<dbReference type="InterPro" id="IPR012337">
    <property type="entry name" value="RNaseH-like_sf"/>
</dbReference>